<dbReference type="PROSITE" id="PS50994">
    <property type="entry name" value="INTEGRASE"/>
    <property type="match status" value="1"/>
</dbReference>
<evidence type="ECO:0000256" key="1">
    <source>
        <dbReference type="ARBA" id="ARBA00010879"/>
    </source>
</evidence>
<dbReference type="SUPFAM" id="SSF56672">
    <property type="entry name" value="DNA/RNA polymerases"/>
    <property type="match status" value="1"/>
</dbReference>
<evidence type="ECO:0000256" key="6">
    <source>
        <dbReference type="ARBA" id="ARBA00022722"/>
    </source>
</evidence>
<sequence>MEQQDEPLVNFDVGPQSEEYEFLVDTGADRSSLRKLPTGVTIGTKTCEVLGAEGRPFRALIIEGVEIKGNSKYCVADFLYLPHTEANLLGRDLQVQLGVGVIPKDGKMVVHIMKLTQGDIQEINPEVWATEGKYGCLDIPPIKIEMQKDTPAIRVKQYPMSPEGKKGLASVIEHLLKENILEPCMSPHNTPILAIKKDEGKFRLVQDLREINKRTIARHPVVPNPYTLLSKIPREHTWFTVIDLKDAFWACPLAEECRDWFAFEWEHPDRGRKQQLRWTRLPQGYTESPNIFRQALETLLEQFSPKEGVQILQYVDDLLISGETEKEVKNVSIQLLNFFGEKGLNVSQSKLQFLETEVTYLGHIIGKGSKRLSPARISGIVSISPPKTKRDVRKLLGLFGYCKHWIDKYTQGVRFLYDKLIDQEPMNWTESDEKQLQDLKEKLSSAPVLSLPDLKKEFDLFVNTEKGIAYGVLTQEWGGYRKPEAFLSKLLDPVARGWPACLQAVAAAAILIEEAQKLTLQGKIKIHTPHDLKTILSQRAQKWLTDSRILKYEIILINTDNLELTTSKSLNPAQFLSGEPTEEIEHHCLELIDMQTKVREDLEETPLPYGRVLFIDGSSRVGEGKRTSGYSVIEGEKMEVLEKGKLPSNWSAQCCEIYALKRGLDLLKDDRGTIYTDSRYAFGIVHTFGKIWEGRGYLNSKGKDLIHTELIKSVLKSLQKPVEIAVVHIKGHQKGNMPEIRGNQLANKTAREAALEPGEPVKILKLEKIPRKEKEEIEQVFSEKEQKAIKGLGLHQGEHGVWLTADGRKFLNKALARKILTEIHNLTHWGTQGLCDHFLRENLCIGVHELAKAVTQGCIICQKINQKVMRKTEPGGRELALRPFQNVQIDFTEMPPVQGYKHLLVIIDHLTHWVEAFPTKRETAEVVTKIILEDILPRYGLINNIDSDRGPHFTAQILQVTQALGIKWRLHTPWHPQSSGRVERMNKTIKNVLTKLIAETQLNWLKCLPLALLRIRTQPRADIGVSPYEMLFGLPFLLSPYSSKDYLEGEEVTRKYLKTIGQTLENLRKKGYLPQTSPLDANVHSINPGDWVLIKTWTNTPLTPKFEGPYQVLLTTHTAVRTEEKGWTHITRVKGPVPPPGENPSSAPSPDETEWTVTPHPKDLKLTFKKKKKR</sequence>
<evidence type="ECO:0000256" key="10">
    <source>
        <dbReference type="ARBA" id="ARBA00022884"/>
    </source>
</evidence>
<dbReference type="AlphaFoldDB" id="A0A3M0JQ37"/>
<dbReference type="EMBL" id="QRBI01000134">
    <property type="protein sequence ID" value="RMC02401.1"/>
    <property type="molecule type" value="Genomic_DNA"/>
</dbReference>
<dbReference type="InterPro" id="IPR001969">
    <property type="entry name" value="Aspartic_peptidase_AS"/>
</dbReference>
<dbReference type="EC" id="3.1.26.4" evidence="2"/>
<evidence type="ECO:0000259" key="16">
    <source>
        <dbReference type="PROSITE" id="PS50878"/>
    </source>
</evidence>
<evidence type="ECO:0000256" key="12">
    <source>
        <dbReference type="ARBA" id="ARBA00022918"/>
    </source>
</evidence>
<dbReference type="Gene3D" id="1.10.340.70">
    <property type="match status" value="1"/>
</dbReference>
<dbReference type="Gene3D" id="2.30.30.850">
    <property type="match status" value="1"/>
</dbReference>
<dbReference type="SUPFAM" id="SSF53098">
    <property type="entry name" value="Ribonuclease H-like"/>
    <property type="match status" value="2"/>
</dbReference>
<evidence type="ECO:0000256" key="14">
    <source>
        <dbReference type="SAM" id="MobiDB-lite"/>
    </source>
</evidence>
<dbReference type="GO" id="GO:0004190">
    <property type="term" value="F:aspartic-type endopeptidase activity"/>
    <property type="evidence" value="ECO:0007669"/>
    <property type="project" value="InterPro"/>
</dbReference>
<dbReference type="Pfam" id="PF00075">
    <property type="entry name" value="RNase_H"/>
    <property type="match status" value="1"/>
</dbReference>
<dbReference type="PANTHER" id="PTHR33064">
    <property type="entry name" value="POL PROTEIN"/>
    <property type="match status" value="1"/>
</dbReference>
<dbReference type="InterPro" id="IPR043502">
    <property type="entry name" value="DNA/RNA_pol_sf"/>
</dbReference>
<evidence type="ECO:0000256" key="7">
    <source>
        <dbReference type="ARBA" id="ARBA00022759"/>
    </source>
</evidence>
<feature type="domain" description="Integrase catalytic" evidence="18">
    <location>
        <begin position="879"/>
        <end position="1035"/>
    </location>
</feature>
<dbReference type="PROSITE" id="PS00141">
    <property type="entry name" value="ASP_PROTEASE"/>
    <property type="match status" value="1"/>
</dbReference>
<comment type="caution">
    <text evidence="19">The sequence shown here is derived from an EMBL/GenBank/DDBJ whole genome shotgun (WGS) entry which is preliminary data.</text>
</comment>
<evidence type="ECO:0000256" key="5">
    <source>
        <dbReference type="ARBA" id="ARBA00022695"/>
    </source>
</evidence>
<dbReference type="GO" id="GO:0006508">
    <property type="term" value="P:proteolysis"/>
    <property type="evidence" value="ECO:0007669"/>
    <property type="project" value="InterPro"/>
</dbReference>
<dbReference type="PROSITE" id="PS50879">
    <property type="entry name" value="RNASE_H_1"/>
    <property type="match status" value="1"/>
</dbReference>
<dbReference type="InterPro" id="IPR018061">
    <property type="entry name" value="Retropepsins"/>
</dbReference>
<feature type="region of interest" description="Disordered" evidence="14">
    <location>
        <begin position="1125"/>
        <end position="1174"/>
    </location>
</feature>
<dbReference type="GO" id="GO:0004523">
    <property type="term" value="F:RNA-DNA hybrid ribonuclease activity"/>
    <property type="evidence" value="ECO:0007669"/>
    <property type="project" value="UniProtKB-EC"/>
</dbReference>
<name>A0A3M0JQ37_HIRRU</name>
<dbReference type="Gene3D" id="3.10.20.370">
    <property type="match status" value="1"/>
</dbReference>
<dbReference type="GO" id="GO:0003723">
    <property type="term" value="F:RNA binding"/>
    <property type="evidence" value="ECO:0007669"/>
    <property type="project" value="UniProtKB-KW"/>
</dbReference>
<evidence type="ECO:0000313" key="19">
    <source>
        <dbReference type="EMBL" id="RMC02401.1"/>
    </source>
</evidence>
<accession>A0A3M0JQ37</accession>
<dbReference type="PROSITE" id="PS50878">
    <property type="entry name" value="RT_POL"/>
    <property type="match status" value="1"/>
</dbReference>
<dbReference type="InterPro" id="IPR000477">
    <property type="entry name" value="RT_dom"/>
</dbReference>
<dbReference type="Pfam" id="PF18697">
    <property type="entry name" value="MLVIN_C"/>
    <property type="match status" value="1"/>
</dbReference>
<dbReference type="PROSITE" id="PS50175">
    <property type="entry name" value="ASP_PROT_RETROV"/>
    <property type="match status" value="1"/>
</dbReference>
<keyword evidence="9" id="KW-0460">Magnesium</keyword>
<keyword evidence="6" id="KW-0540">Nuclease</keyword>
<dbReference type="PANTHER" id="PTHR33064:SF37">
    <property type="entry name" value="RIBONUCLEASE H"/>
    <property type="match status" value="1"/>
</dbReference>
<keyword evidence="8" id="KW-0378">Hydrolase</keyword>
<keyword evidence="7" id="KW-0255">Endonuclease</keyword>
<evidence type="ECO:0000256" key="2">
    <source>
        <dbReference type="ARBA" id="ARBA00012180"/>
    </source>
</evidence>
<gene>
    <name evidence="19" type="ORF">DUI87_21571</name>
</gene>
<dbReference type="STRING" id="333673.A0A3M0JQ37"/>
<proteinExistence type="inferred from homology"/>
<dbReference type="InterPro" id="IPR001995">
    <property type="entry name" value="Peptidase_A2_cat"/>
</dbReference>
<dbReference type="OrthoDB" id="9906983at2759"/>
<evidence type="ECO:0000256" key="8">
    <source>
        <dbReference type="ARBA" id="ARBA00022801"/>
    </source>
</evidence>
<evidence type="ECO:0000256" key="4">
    <source>
        <dbReference type="ARBA" id="ARBA00022679"/>
    </source>
</evidence>
<evidence type="ECO:0000313" key="20">
    <source>
        <dbReference type="Proteomes" id="UP000269221"/>
    </source>
</evidence>
<evidence type="ECO:0000259" key="17">
    <source>
        <dbReference type="PROSITE" id="PS50879"/>
    </source>
</evidence>
<dbReference type="SUPFAM" id="SSF50630">
    <property type="entry name" value="Acid proteases"/>
    <property type="match status" value="1"/>
</dbReference>
<dbReference type="GO" id="GO:0003964">
    <property type="term" value="F:RNA-directed DNA polymerase activity"/>
    <property type="evidence" value="ECO:0007669"/>
    <property type="project" value="UniProtKB-KW"/>
</dbReference>
<dbReference type="GO" id="GO:0006310">
    <property type="term" value="P:DNA recombination"/>
    <property type="evidence" value="ECO:0007669"/>
    <property type="project" value="UniProtKB-KW"/>
</dbReference>
<dbReference type="GO" id="GO:0015074">
    <property type="term" value="P:DNA integration"/>
    <property type="evidence" value="ECO:0007669"/>
    <property type="project" value="UniProtKB-KW"/>
</dbReference>
<feature type="domain" description="Peptidase A2" evidence="15">
    <location>
        <begin position="20"/>
        <end position="93"/>
    </location>
</feature>
<dbReference type="InterPro" id="IPR036397">
    <property type="entry name" value="RNaseH_sf"/>
</dbReference>
<evidence type="ECO:0000259" key="15">
    <source>
        <dbReference type="PROSITE" id="PS50175"/>
    </source>
</evidence>
<dbReference type="InterPro" id="IPR012337">
    <property type="entry name" value="RNaseH-like_sf"/>
</dbReference>
<evidence type="ECO:0000256" key="3">
    <source>
        <dbReference type="ARBA" id="ARBA00018735"/>
    </source>
</evidence>
<evidence type="ECO:0000256" key="11">
    <source>
        <dbReference type="ARBA" id="ARBA00022908"/>
    </source>
</evidence>
<dbReference type="Gene3D" id="3.30.70.270">
    <property type="match status" value="2"/>
</dbReference>
<evidence type="ECO:0000259" key="18">
    <source>
        <dbReference type="PROSITE" id="PS50994"/>
    </source>
</evidence>
<dbReference type="Gene3D" id="3.30.420.10">
    <property type="entry name" value="Ribonuclease H-like superfamily/Ribonuclease H"/>
    <property type="match status" value="2"/>
</dbReference>
<keyword evidence="13" id="KW-0233">DNA recombination</keyword>
<dbReference type="InterPro" id="IPR002156">
    <property type="entry name" value="RNaseH_domain"/>
</dbReference>
<dbReference type="InterPro" id="IPR040643">
    <property type="entry name" value="MLVIN_C"/>
</dbReference>
<reference evidence="19 20" key="1">
    <citation type="submission" date="2018-07" db="EMBL/GenBank/DDBJ databases">
        <title>A high quality draft genome assembly of the barn swallow (H. rustica rustica).</title>
        <authorList>
            <person name="Formenti G."/>
            <person name="Chiara M."/>
            <person name="Poveda L."/>
            <person name="Francoijs K.-J."/>
            <person name="Bonisoli-Alquati A."/>
            <person name="Canova L."/>
            <person name="Gianfranceschi L."/>
            <person name="Horner D.S."/>
            <person name="Saino N."/>
        </authorList>
    </citation>
    <scope>NUCLEOTIDE SEQUENCE [LARGE SCALE GENOMIC DNA]</scope>
    <source>
        <strain evidence="19">Chelidonia</strain>
        <tissue evidence="19">Blood</tissue>
    </source>
</reference>
<dbReference type="InterPro" id="IPR051320">
    <property type="entry name" value="Viral_Replic_Matur_Polypro"/>
</dbReference>
<dbReference type="Gene3D" id="3.10.10.10">
    <property type="entry name" value="HIV Type 1 Reverse Transcriptase, subunit A, domain 1"/>
    <property type="match status" value="1"/>
</dbReference>
<feature type="domain" description="Reverse transcriptase" evidence="16">
    <location>
        <begin position="176"/>
        <end position="365"/>
    </location>
</feature>
<evidence type="ECO:0000256" key="9">
    <source>
        <dbReference type="ARBA" id="ARBA00022842"/>
    </source>
</evidence>
<keyword evidence="11" id="KW-0229">DNA integration</keyword>
<dbReference type="Pfam" id="PF17919">
    <property type="entry name" value="RT_RNaseH_2"/>
    <property type="match status" value="1"/>
</dbReference>
<keyword evidence="4" id="KW-0808">Transferase</keyword>
<protein>
    <recommendedName>
        <fullName evidence="3">Gag-Pol polyprotein</fullName>
        <ecNumber evidence="2">3.1.26.4</ecNumber>
    </recommendedName>
</protein>
<evidence type="ECO:0000256" key="13">
    <source>
        <dbReference type="ARBA" id="ARBA00023172"/>
    </source>
</evidence>
<keyword evidence="10" id="KW-0694">RNA-binding</keyword>
<dbReference type="InterPro" id="IPR041577">
    <property type="entry name" value="RT_RNaseH_2"/>
</dbReference>
<dbReference type="Gene3D" id="2.40.70.10">
    <property type="entry name" value="Acid Proteases"/>
    <property type="match status" value="1"/>
</dbReference>
<keyword evidence="12" id="KW-0695">RNA-directed DNA polymerase</keyword>
<comment type="similarity">
    <text evidence="1">Belongs to the beta type-B retroviral polymerase family. HERV class-II K(HML-2) pol subfamily.</text>
</comment>
<dbReference type="Pfam" id="PF00078">
    <property type="entry name" value="RVT_1"/>
    <property type="match status" value="1"/>
</dbReference>
<dbReference type="Pfam" id="PF00077">
    <property type="entry name" value="RVP"/>
    <property type="match status" value="1"/>
</dbReference>
<dbReference type="InterPro" id="IPR043128">
    <property type="entry name" value="Rev_trsase/Diguanyl_cyclase"/>
</dbReference>
<feature type="domain" description="RNase H type-1" evidence="17">
    <location>
        <begin position="607"/>
        <end position="755"/>
    </location>
</feature>
<organism evidence="19 20">
    <name type="scientific">Hirundo rustica rustica</name>
    <dbReference type="NCBI Taxonomy" id="333673"/>
    <lineage>
        <taxon>Eukaryota</taxon>
        <taxon>Metazoa</taxon>
        <taxon>Chordata</taxon>
        <taxon>Craniata</taxon>
        <taxon>Vertebrata</taxon>
        <taxon>Euteleostomi</taxon>
        <taxon>Archelosauria</taxon>
        <taxon>Archosauria</taxon>
        <taxon>Dinosauria</taxon>
        <taxon>Saurischia</taxon>
        <taxon>Theropoda</taxon>
        <taxon>Coelurosauria</taxon>
        <taxon>Aves</taxon>
        <taxon>Neognathae</taxon>
        <taxon>Neoaves</taxon>
        <taxon>Telluraves</taxon>
        <taxon>Australaves</taxon>
        <taxon>Passeriformes</taxon>
        <taxon>Sylvioidea</taxon>
        <taxon>Hirundinidae</taxon>
        <taxon>Hirundo</taxon>
    </lineage>
</organism>
<dbReference type="Pfam" id="PF00665">
    <property type="entry name" value="rve"/>
    <property type="match status" value="1"/>
</dbReference>
<dbReference type="Proteomes" id="UP000269221">
    <property type="component" value="Unassembled WGS sequence"/>
</dbReference>
<keyword evidence="20" id="KW-1185">Reference proteome</keyword>
<dbReference type="InterPro" id="IPR001584">
    <property type="entry name" value="Integrase_cat-core"/>
</dbReference>
<keyword evidence="5" id="KW-0548">Nucleotidyltransferase</keyword>
<dbReference type="InterPro" id="IPR021109">
    <property type="entry name" value="Peptidase_aspartic_dom_sf"/>
</dbReference>